<keyword evidence="6 13" id="KW-0812">Transmembrane</keyword>
<feature type="transmembrane region" description="Helical" evidence="13">
    <location>
        <begin position="59"/>
        <end position="77"/>
    </location>
</feature>
<dbReference type="PANTHER" id="PTHR30529:SF1">
    <property type="entry name" value="CYTOCHROME B561 HOMOLOG 2"/>
    <property type="match status" value="1"/>
</dbReference>
<dbReference type="Gene3D" id="1.20.950.20">
    <property type="entry name" value="Transmembrane di-heme cytochromes, Chain C"/>
    <property type="match status" value="1"/>
</dbReference>
<evidence type="ECO:0000256" key="10">
    <source>
        <dbReference type="ARBA" id="ARBA00023004"/>
    </source>
</evidence>
<protein>
    <submittedName>
        <fullName evidence="15">Cytochrome b</fullName>
    </submittedName>
</protein>
<comment type="cofactor">
    <cofactor evidence="1">
        <name>heme b</name>
        <dbReference type="ChEBI" id="CHEBI:60344"/>
    </cofactor>
</comment>
<evidence type="ECO:0000256" key="2">
    <source>
        <dbReference type="ARBA" id="ARBA00004651"/>
    </source>
</evidence>
<evidence type="ECO:0000256" key="11">
    <source>
        <dbReference type="ARBA" id="ARBA00023136"/>
    </source>
</evidence>
<evidence type="ECO:0000256" key="13">
    <source>
        <dbReference type="SAM" id="Phobius"/>
    </source>
</evidence>
<organism evidence="15 16">
    <name type="scientific">Rhizobium helianthi</name>
    <dbReference type="NCBI Taxonomy" id="1132695"/>
    <lineage>
        <taxon>Bacteria</taxon>
        <taxon>Pseudomonadati</taxon>
        <taxon>Pseudomonadota</taxon>
        <taxon>Alphaproteobacteria</taxon>
        <taxon>Hyphomicrobiales</taxon>
        <taxon>Rhizobiaceae</taxon>
        <taxon>Rhizobium/Agrobacterium group</taxon>
        <taxon>Rhizobium</taxon>
    </lineage>
</organism>
<dbReference type="EMBL" id="JBHUEQ010000035">
    <property type="protein sequence ID" value="MFD1747362.1"/>
    <property type="molecule type" value="Genomic_DNA"/>
</dbReference>
<dbReference type="SUPFAM" id="SSF81342">
    <property type="entry name" value="Transmembrane di-heme cytochromes"/>
    <property type="match status" value="1"/>
</dbReference>
<evidence type="ECO:0000313" key="15">
    <source>
        <dbReference type="EMBL" id="MFD1747362.1"/>
    </source>
</evidence>
<evidence type="ECO:0000256" key="6">
    <source>
        <dbReference type="ARBA" id="ARBA00022692"/>
    </source>
</evidence>
<evidence type="ECO:0000256" key="7">
    <source>
        <dbReference type="ARBA" id="ARBA00022723"/>
    </source>
</evidence>
<keyword evidence="5" id="KW-0349">Heme</keyword>
<keyword evidence="3" id="KW-0813">Transport</keyword>
<evidence type="ECO:0000256" key="12">
    <source>
        <dbReference type="ARBA" id="ARBA00037975"/>
    </source>
</evidence>
<feature type="transmembrane region" description="Helical" evidence="13">
    <location>
        <begin position="98"/>
        <end position="117"/>
    </location>
</feature>
<keyword evidence="11 13" id="KW-0472">Membrane</keyword>
<feature type="transmembrane region" description="Helical" evidence="13">
    <location>
        <begin position="155"/>
        <end position="172"/>
    </location>
</feature>
<dbReference type="Pfam" id="PF01292">
    <property type="entry name" value="Ni_hydr_CYTB"/>
    <property type="match status" value="1"/>
</dbReference>
<name>A0ABW4M968_9HYPH</name>
<evidence type="ECO:0000256" key="8">
    <source>
        <dbReference type="ARBA" id="ARBA00022982"/>
    </source>
</evidence>
<keyword evidence="9 13" id="KW-1133">Transmembrane helix</keyword>
<reference evidence="16" key="1">
    <citation type="journal article" date="2019" name="Int. J. Syst. Evol. Microbiol.">
        <title>The Global Catalogue of Microorganisms (GCM) 10K type strain sequencing project: providing services to taxonomists for standard genome sequencing and annotation.</title>
        <authorList>
            <consortium name="The Broad Institute Genomics Platform"/>
            <consortium name="The Broad Institute Genome Sequencing Center for Infectious Disease"/>
            <person name="Wu L."/>
            <person name="Ma J."/>
        </authorList>
    </citation>
    <scope>NUCLEOTIDE SEQUENCE [LARGE SCALE GENOMIC DNA]</scope>
    <source>
        <strain evidence="16">CG52</strain>
    </source>
</reference>
<proteinExistence type="inferred from homology"/>
<comment type="similarity">
    <text evidence="12">Belongs to the cytochrome b561 family.</text>
</comment>
<keyword evidence="16" id="KW-1185">Reference proteome</keyword>
<gene>
    <name evidence="15" type="ORF">ACFSE1_17965</name>
</gene>
<evidence type="ECO:0000256" key="9">
    <source>
        <dbReference type="ARBA" id="ARBA00022989"/>
    </source>
</evidence>
<keyword evidence="4" id="KW-1003">Cell membrane</keyword>
<comment type="caution">
    <text evidence="15">The sequence shown here is derived from an EMBL/GenBank/DDBJ whole genome shotgun (WGS) entry which is preliminary data.</text>
</comment>
<dbReference type="InterPro" id="IPR011577">
    <property type="entry name" value="Cyt_b561_bac/Ni-Hgenase"/>
</dbReference>
<feature type="transmembrane region" description="Helical" evidence="13">
    <location>
        <begin position="21"/>
        <end position="39"/>
    </location>
</feature>
<accession>A0ABW4M968</accession>
<evidence type="ECO:0000256" key="4">
    <source>
        <dbReference type="ARBA" id="ARBA00022475"/>
    </source>
</evidence>
<dbReference type="InterPro" id="IPR016174">
    <property type="entry name" value="Di-haem_cyt_TM"/>
</dbReference>
<dbReference type="InterPro" id="IPR052168">
    <property type="entry name" value="Cytochrome_b561_oxidase"/>
</dbReference>
<keyword evidence="7" id="KW-0479">Metal-binding</keyword>
<evidence type="ECO:0000256" key="5">
    <source>
        <dbReference type="ARBA" id="ARBA00022617"/>
    </source>
</evidence>
<keyword evidence="10" id="KW-0408">Iron</keyword>
<dbReference type="PANTHER" id="PTHR30529">
    <property type="entry name" value="CYTOCHROME B561"/>
    <property type="match status" value="1"/>
</dbReference>
<feature type="domain" description="Cytochrome b561 bacterial/Ni-hydrogenase" evidence="14">
    <location>
        <begin position="13"/>
        <end position="179"/>
    </location>
</feature>
<comment type="subcellular location">
    <subcellularLocation>
        <location evidence="2">Cell membrane</location>
        <topology evidence="2">Multi-pass membrane protein</topology>
    </subcellularLocation>
</comment>
<dbReference type="RefSeq" id="WP_377404501.1">
    <property type="nucleotide sequence ID" value="NZ_JBHUEQ010000035.1"/>
</dbReference>
<dbReference type="Proteomes" id="UP001597322">
    <property type="component" value="Unassembled WGS sequence"/>
</dbReference>
<sequence length="190" mass="21662">MSEKTVEDRPSKYPLPMRCLHWIRAALIIGLIASGWYMTRLPESEMATALVFYPNHKQFGMLVWLIAVVHIALRWRYSRIMPTTPAALTALERILAHTVHRLLILMIFLVPLFGYLLSSTFTQSDGVPFFFISRLPEFLPKNDDAFALFQLLHRVSAYLLLALTALHICGAIKHRLTDKGGSTDVIPRMV</sequence>
<evidence type="ECO:0000256" key="3">
    <source>
        <dbReference type="ARBA" id="ARBA00022448"/>
    </source>
</evidence>
<evidence type="ECO:0000259" key="14">
    <source>
        <dbReference type="Pfam" id="PF01292"/>
    </source>
</evidence>
<keyword evidence="8" id="KW-0249">Electron transport</keyword>
<evidence type="ECO:0000313" key="16">
    <source>
        <dbReference type="Proteomes" id="UP001597322"/>
    </source>
</evidence>
<evidence type="ECO:0000256" key="1">
    <source>
        <dbReference type="ARBA" id="ARBA00001970"/>
    </source>
</evidence>